<evidence type="ECO:0000256" key="3">
    <source>
        <dbReference type="ARBA" id="ARBA00022676"/>
    </source>
</evidence>
<dbReference type="eggNOG" id="COG1807">
    <property type="taxonomic scope" value="Bacteria"/>
</dbReference>
<sequence length="548" mass="64078">MLKNINQKLIIFIGFLLLSFFLRFWTLFVSVLDKDESIYILGADSLLNGNLPYTEIWDNKPPGIFILFSLAMLIFDRSIVSIRIISILATTFTSYFLYRIGATIDQKQGEKIGLLAGVLYAIFSLHNDGAAANAEIFFAPFVTVGFLLLFRNRQLSNIKVFMIGLIFGIGMQIKYLVIMDTLALVLLGTWFRKERKIKEKEKEGLIKKLNSTLKFYLIFGIGLILPAIFIAFIYQFYGYFDEYIYATISANSKYVAMLDFSFSDLLSRLRKQVLGNILLWLCLFWSPIYFFVFARGKFKQERNLIYLFLWFSCAFLAVLLSKRFYNHYFLQLLPPLCLISGYIIIKSVFLPQNLVNEHHYGEAIKMKKNSTQAQINALINYQLNVIIRPYLANIFLFFILIYPFAQAGYNKLSKNWEFIYYRYIQKIDTWDDREALIAKYLRQRIKSNDYIYVVNYEPIIYYLVPTKVPTKYAFPSHLTAMHQILPTNYLQELDNIMAKNPSYILLAEKDNISPEYRNALNQYLEASFFLETTIKNVKLYRINVSSSD</sequence>
<feature type="transmembrane region" description="Helical" evidence="8">
    <location>
        <begin position="9"/>
        <end position="32"/>
    </location>
</feature>
<feature type="transmembrane region" description="Helical" evidence="8">
    <location>
        <begin position="162"/>
        <end position="191"/>
    </location>
</feature>
<reference evidence="10" key="1">
    <citation type="submission" date="2006-06" db="EMBL/GenBank/DDBJ databases">
        <title>Complete sequence of Trichodesmium erythraeum IMS101.</title>
        <authorList>
            <consortium name="US DOE Joint Genome Institute"/>
            <person name="Copeland A."/>
            <person name="Lucas S."/>
            <person name="Lapidus A."/>
            <person name="Barry K."/>
            <person name="Detter J.C."/>
            <person name="Glavina del Rio T."/>
            <person name="Hammon N."/>
            <person name="Israni S."/>
            <person name="Dalin E."/>
            <person name="Tice H."/>
            <person name="Pitluck S."/>
            <person name="Kiss H."/>
            <person name="Munk A.C."/>
            <person name="Brettin T."/>
            <person name="Bruce D."/>
            <person name="Han C."/>
            <person name="Tapia R."/>
            <person name="Gilna P."/>
            <person name="Schmutz J."/>
            <person name="Larimer F."/>
            <person name="Land M."/>
            <person name="Hauser L."/>
            <person name="Kyrpides N."/>
            <person name="Kim E."/>
            <person name="Richardson P."/>
        </authorList>
    </citation>
    <scope>NUCLEOTIDE SEQUENCE [LARGE SCALE GENOMIC DNA]</scope>
    <source>
        <strain evidence="10">IMS101</strain>
    </source>
</reference>
<evidence type="ECO:0000313" key="10">
    <source>
        <dbReference type="EMBL" id="ABG52854.1"/>
    </source>
</evidence>
<evidence type="ECO:0000256" key="8">
    <source>
        <dbReference type="SAM" id="Phobius"/>
    </source>
</evidence>
<feature type="transmembrane region" description="Helical" evidence="8">
    <location>
        <begin position="212"/>
        <end position="237"/>
    </location>
</feature>
<evidence type="ECO:0000256" key="5">
    <source>
        <dbReference type="ARBA" id="ARBA00022692"/>
    </source>
</evidence>
<dbReference type="STRING" id="203124.Tery_3809"/>
<evidence type="ECO:0000256" key="1">
    <source>
        <dbReference type="ARBA" id="ARBA00004651"/>
    </source>
</evidence>
<keyword evidence="7 8" id="KW-0472">Membrane</keyword>
<keyword evidence="4 10" id="KW-0808">Transferase</keyword>
<dbReference type="GO" id="GO:0016763">
    <property type="term" value="F:pentosyltransferase activity"/>
    <property type="evidence" value="ECO:0007669"/>
    <property type="project" value="TreeGrafter"/>
</dbReference>
<feature type="transmembrane region" description="Helical" evidence="8">
    <location>
        <begin position="130"/>
        <end position="150"/>
    </location>
</feature>
<keyword evidence="3" id="KW-0328">Glycosyltransferase</keyword>
<dbReference type="AlphaFoldDB" id="Q10Y20"/>
<evidence type="ECO:0000256" key="2">
    <source>
        <dbReference type="ARBA" id="ARBA00022475"/>
    </source>
</evidence>
<evidence type="ECO:0000259" key="9">
    <source>
        <dbReference type="Pfam" id="PF13231"/>
    </source>
</evidence>
<feature type="transmembrane region" description="Helical" evidence="8">
    <location>
        <begin position="273"/>
        <end position="292"/>
    </location>
</feature>
<dbReference type="PANTHER" id="PTHR33908:SF11">
    <property type="entry name" value="MEMBRANE PROTEIN"/>
    <property type="match status" value="1"/>
</dbReference>
<keyword evidence="6 8" id="KW-1133">Transmembrane helix</keyword>
<dbReference type="Pfam" id="PF13231">
    <property type="entry name" value="PMT_2"/>
    <property type="match status" value="1"/>
</dbReference>
<evidence type="ECO:0000256" key="6">
    <source>
        <dbReference type="ARBA" id="ARBA00022989"/>
    </source>
</evidence>
<dbReference type="EMBL" id="CP000393">
    <property type="protein sequence ID" value="ABG52854.1"/>
    <property type="molecule type" value="Genomic_DNA"/>
</dbReference>
<evidence type="ECO:0000256" key="7">
    <source>
        <dbReference type="ARBA" id="ARBA00023136"/>
    </source>
</evidence>
<dbReference type="InterPro" id="IPR050297">
    <property type="entry name" value="LipidA_mod_glycosyltrf_83"/>
</dbReference>
<proteinExistence type="predicted"/>
<dbReference type="HOGENOM" id="CLU_550627_0_0_3"/>
<accession>Q10Y20</accession>
<dbReference type="KEGG" id="ter:Tery_3809"/>
<dbReference type="GO" id="GO:0005886">
    <property type="term" value="C:plasma membrane"/>
    <property type="evidence" value="ECO:0007669"/>
    <property type="project" value="UniProtKB-SubCell"/>
</dbReference>
<evidence type="ECO:0000256" key="4">
    <source>
        <dbReference type="ARBA" id="ARBA00022679"/>
    </source>
</evidence>
<dbReference type="InterPro" id="IPR038731">
    <property type="entry name" value="RgtA/B/C-like"/>
</dbReference>
<gene>
    <name evidence="10" type="ordered locus">Tery_3809</name>
</gene>
<keyword evidence="5 8" id="KW-0812">Transmembrane</keyword>
<dbReference type="OrthoDB" id="345761at2"/>
<keyword evidence="2" id="KW-1003">Cell membrane</keyword>
<feature type="domain" description="Glycosyltransferase RgtA/B/C/D-like" evidence="9">
    <location>
        <begin position="59"/>
        <end position="198"/>
    </location>
</feature>
<dbReference type="GO" id="GO:0009103">
    <property type="term" value="P:lipopolysaccharide biosynthetic process"/>
    <property type="evidence" value="ECO:0007669"/>
    <property type="project" value="UniProtKB-ARBA"/>
</dbReference>
<comment type="subcellular location">
    <subcellularLocation>
        <location evidence="1">Cell membrane</location>
        <topology evidence="1">Multi-pass membrane protein</topology>
    </subcellularLocation>
</comment>
<organism evidence="10">
    <name type="scientific">Trichodesmium erythraeum (strain IMS101)</name>
    <dbReference type="NCBI Taxonomy" id="203124"/>
    <lineage>
        <taxon>Bacteria</taxon>
        <taxon>Bacillati</taxon>
        <taxon>Cyanobacteriota</taxon>
        <taxon>Cyanophyceae</taxon>
        <taxon>Oscillatoriophycideae</taxon>
        <taxon>Oscillatoriales</taxon>
        <taxon>Microcoleaceae</taxon>
        <taxon>Trichodesmium</taxon>
    </lineage>
</organism>
<feature type="transmembrane region" description="Helical" evidence="8">
    <location>
        <begin position="65"/>
        <end position="98"/>
    </location>
</feature>
<dbReference type="PANTHER" id="PTHR33908">
    <property type="entry name" value="MANNOSYLTRANSFERASE YKCB-RELATED"/>
    <property type="match status" value="1"/>
</dbReference>
<name>Q10Y20_TRIEI</name>
<feature type="transmembrane region" description="Helical" evidence="8">
    <location>
        <begin position="386"/>
        <end position="405"/>
    </location>
</feature>
<feature type="transmembrane region" description="Helical" evidence="8">
    <location>
        <begin position="304"/>
        <end position="321"/>
    </location>
</feature>
<protein>
    <submittedName>
        <fullName evidence="10">Glycosyl transferase, family 39</fullName>
    </submittedName>
</protein>
<feature type="transmembrane region" description="Helical" evidence="8">
    <location>
        <begin position="328"/>
        <end position="345"/>
    </location>
</feature>